<feature type="chain" id="PRO_5004562377" evidence="1">
    <location>
        <begin position="23"/>
        <end position="291"/>
    </location>
</feature>
<dbReference type="HOGENOM" id="CLU_066064_0_1_1"/>
<dbReference type="Proteomes" id="UP000015241">
    <property type="component" value="Unassembled WGS sequence"/>
</dbReference>
<keyword evidence="1" id="KW-0732">Signal</keyword>
<dbReference type="OrthoDB" id="4584900at2759"/>
<evidence type="ECO:0000313" key="2">
    <source>
        <dbReference type="EMBL" id="EPS94651.1"/>
    </source>
</evidence>
<gene>
    <name evidence="2" type="ORF">FOMPIDRAFT_50155</name>
</gene>
<keyword evidence="3" id="KW-1185">Reference proteome</keyword>
<sequence>MRASTFALFLSLLSAPALMVAATPVTPSSIPKPSRTLAHRSEDALLNPVDVTLKAVKVAPAQSMTNAQRLKRGLSPNRPNFYRSGTIDSAGGLAARASAVPGLNLGCVTRTGTLRISGTGIPTGTIVSRVPNEFGEYGVTTDAADALRVEYTDCGETDPVNLVTLNGIADFTFLGGISGFASNSPSLAAGSPNYAYLGGVNPTTPRSPPESAANSFTFATDRQEGVESAIWRVDAASGAVTANWVNADGGMPVTSIVYYGPEDFLLLSGDAAAFEKQYAASSVVTVTFVPA</sequence>
<dbReference type="eggNOG" id="ENOG502SE8A">
    <property type="taxonomic scope" value="Eukaryota"/>
</dbReference>
<evidence type="ECO:0000313" key="3">
    <source>
        <dbReference type="Proteomes" id="UP000015241"/>
    </source>
</evidence>
<feature type="signal peptide" evidence="1">
    <location>
        <begin position="1"/>
        <end position="22"/>
    </location>
</feature>
<dbReference type="EMBL" id="KE504226">
    <property type="protein sequence ID" value="EPS94651.1"/>
    <property type="molecule type" value="Genomic_DNA"/>
</dbReference>
<proteinExistence type="predicted"/>
<dbReference type="AlphaFoldDB" id="S8DMF1"/>
<organism evidence="2 3">
    <name type="scientific">Fomitopsis schrenkii</name>
    <name type="common">Brown rot fungus</name>
    <dbReference type="NCBI Taxonomy" id="2126942"/>
    <lineage>
        <taxon>Eukaryota</taxon>
        <taxon>Fungi</taxon>
        <taxon>Dikarya</taxon>
        <taxon>Basidiomycota</taxon>
        <taxon>Agaricomycotina</taxon>
        <taxon>Agaricomycetes</taxon>
        <taxon>Polyporales</taxon>
        <taxon>Fomitopsis</taxon>
    </lineage>
</organism>
<dbReference type="InParanoid" id="S8DMF1"/>
<name>S8DMF1_FOMSC</name>
<accession>S8DMF1</accession>
<evidence type="ECO:0000256" key="1">
    <source>
        <dbReference type="SAM" id="SignalP"/>
    </source>
</evidence>
<reference evidence="2 3" key="1">
    <citation type="journal article" date="2012" name="Science">
        <title>The Paleozoic origin of enzymatic lignin decomposition reconstructed from 31 fungal genomes.</title>
        <authorList>
            <person name="Floudas D."/>
            <person name="Binder M."/>
            <person name="Riley R."/>
            <person name="Barry K."/>
            <person name="Blanchette R.A."/>
            <person name="Henrissat B."/>
            <person name="Martinez A.T."/>
            <person name="Otillar R."/>
            <person name="Spatafora J.W."/>
            <person name="Yadav J.S."/>
            <person name="Aerts A."/>
            <person name="Benoit I."/>
            <person name="Boyd A."/>
            <person name="Carlson A."/>
            <person name="Copeland A."/>
            <person name="Coutinho P.M."/>
            <person name="de Vries R.P."/>
            <person name="Ferreira P."/>
            <person name="Findley K."/>
            <person name="Foster B."/>
            <person name="Gaskell J."/>
            <person name="Glotzer D."/>
            <person name="Gorecki P."/>
            <person name="Heitman J."/>
            <person name="Hesse C."/>
            <person name="Hori C."/>
            <person name="Igarashi K."/>
            <person name="Jurgens J.A."/>
            <person name="Kallen N."/>
            <person name="Kersten P."/>
            <person name="Kohler A."/>
            <person name="Kuees U."/>
            <person name="Kumar T.K.A."/>
            <person name="Kuo A."/>
            <person name="LaButti K."/>
            <person name="Larrondo L.F."/>
            <person name="Lindquist E."/>
            <person name="Ling A."/>
            <person name="Lombard V."/>
            <person name="Lucas S."/>
            <person name="Lundell T."/>
            <person name="Martin R."/>
            <person name="McLaughlin D.J."/>
            <person name="Morgenstern I."/>
            <person name="Morin E."/>
            <person name="Murat C."/>
            <person name="Nagy L.G."/>
            <person name="Nolan M."/>
            <person name="Ohm R.A."/>
            <person name="Patyshakuliyeva A."/>
            <person name="Rokas A."/>
            <person name="Ruiz-Duenas F.J."/>
            <person name="Sabat G."/>
            <person name="Salamov A."/>
            <person name="Samejima M."/>
            <person name="Schmutz J."/>
            <person name="Slot J.C."/>
            <person name="St John F."/>
            <person name="Stenlid J."/>
            <person name="Sun H."/>
            <person name="Sun S."/>
            <person name="Syed K."/>
            <person name="Tsang A."/>
            <person name="Wiebenga A."/>
            <person name="Young D."/>
            <person name="Pisabarro A."/>
            <person name="Eastwood D.C."/>
            <person name="Martin F."/>
            <person name="Cullen D."/>
            <person name="Grigoriev I.V."/>
            <person name="Hibbett D.S."/>
        </authorList>
    </citation>
    <scope>NUCLEOTIDE SEQUENCE</scope>
    <source>
        <strain evidence="3">FP-58527</strain>
    </source>
</reference>
<dbReference type="STRING" id="743788.S8DMF1"/>
<protein>
    <submittedName>
        <fullName evidence="2">Uncharacterized protein</fullName>
    </submittedName>
</protein>